<dbReference type="STRING" id="929713.NIASO_03445"/>
<evidence type="ECO:0000313" key="2">
    <source>
        <dbReference type="EMBL" id="AHF14501.1"/>
    </source>
</evidence>
<keyword evidence="3" id="KW-1185">Reference proteome</keyword>
<reference evidence="2 3" key="1">
    <citation type="submission" date="2013-12" db="EMBL/GenBank/DDBJ databases">
        <authorList>
            <consortium name="DOE Joint Genome Institute"/>
            <person name="Eisen J."/>
            <person name="Huntemann M."/>
            <person name="Han J."/>
            <person name="Chen A."/>
            <person name="Kyrpides N."/>
            <person name="Mavromatis K."/>
            <person name="Markowitz V."/>
            <person name="Palaniappan K."/>
            <person name="Ivanova N."/>
            <person name="Schaumberg A."/>
            <person name="Pati A."/>
            <person name="Liolios K."/>
            <person name="Nordberg H.P."/>
            <person name="Cantor M.N."/>
            <person name="Hua S.X."/>
            <person name="Woyke T."/>
        </authorList>
    </citation>
    <scope>NUCLEOTIDE SEQUENCE [LARGE SCALE GENOMIC DNA]</scope>
    <source>
        <strain evidence="3">DSM 19437</strain>
    </source>
</reference>
<dbReference type="SUPFAM" id="SSF51569">
    <property type="entry name" value="Aldolase"/>
    <property type="match status" value="1"/>
</dbReference>
<keyword evidence="1" id="KW-0456">Lyase</keyword>
<organism evidence="2 3">
    <name type="scientific">Niabella soli DSM 19437</name>
    <dbReference type="NCBI Taxonomy" id="929713"/>
    <lineage>
        <taxon>Bacteria</taxon>
        <taxon>Pseudomonadati</taxon>
        <taxon>Bacteroidota</taxon>
        <taxon>Chitinophagia</taxon>
        <taxon>Chitinophagales</taxon>
        <taxon>Chitinophagaceae</taxon>
        <taxon>Niabella</taxon>
    </lineage>
</organism>
<accession>W0EZG9</accession>
<dbReference type="KEGG" id="nso:NIASO_03445"/>
<evidence type="ECO:0000313" key="3">
    <source>
        <dbReference type="Proteomes" id="UP000003586"/>
    </source>
</evidence>
<dbReference type="Gene3D" id="3.20.20.70">
    <property type="entry name" value="Aldolase class I"/>
    <property type="match status" value="1"/>
</dbReference>
<dbReference type="SMART" id="SM01130">
    <property type="entry name" value="DHDPS"/>
    <property type="match status" value="1"/>
</dbReference>
<dbReference type="GO" id="GO:0008840">
    <property type="term" value="F:4-hydroxy-tetrahydrodipicolinate synthase activity"/>
    <property type="evidence" value="ECO:0007669"/>
    <property type="project" value="TreeGrafter"/>
</dbReference>
<dbReference type="OrthoDB" id="9770698at2"/>
<dbReference type="InterPro" id="IPR013785">
    <property type="entry name" value="Aldolase_TIM"/>
</dbReference>
<dbReference type="InterPro" id="IPR002220">
    <property type="entry name" value="DapA-like"/>
</dbReference>
<protein>
    <submittedName>
        <fullName evidence="2">Dihydrodipicolinate synthetase</fullName>
    </submittedName>
</protein>
<dbReference type="PANTHER" id="PTHR12128:SF51">
    <property type="entry name" value="BLL4205 PROTEIN"/>
    <property type="match status" value="1"/>
</dbReference>
<dbReference type="RefSeq" id="WP_008583556.1">
    <property type="nucleotide sequence ID" value="NZ_CP007035.1"/>
</dbReference>
<dbReference type="eggNOG" id="COG0329">
    <property type="taxonomic scope" value="Bacteria"/>
</dbReference>
<dbReference type="Proteomes" id="UP000003586">
    <property type="component" value="Chromosome"/>
</dbReference>
<name>W0EZG9_9BACT</name>
<evidence type="ECO:0000256" key="1">
    <source>
        <dbReference type="ARBA" id="ARBA00023239"/>
    </source>
</evidence>
<dbReference type="AlphaFoldDB" id="W0EZG9"/>
<dbReference type="EMBL" id="CP007035">
    <property type="protein sequence ID" value="AHF14501.1"/>
    <property type="molecule type" value="Genomic_DNA"/>
</dbReference>
<gene>
    <name evidence="2" type="ORF">NIASO_03445</name>
</gene>
<dbReference type="PANTHER" id="PTHR12128">
    <property type="entry name" value="DIHYDRODIPICOLINATE SYNTHASE"/>
    <property type="match status" value="1"/>
</dbReference>
<proteinExistence type="predicted"/>
<sequence length="351" mass="38520">MNLSEVIKNSLQEGIAIPAHPLALTAAREFDEATQRRLTRYYLSSGAGGVAVAVHSTQFEIRDPAINLLEKVLYTAADEIDRSGNTGFVKVAGICGPTEQAIAEARLAVKYGYHLGLLSMGGLQQATETELIERTKAVAAIIPVFGFYLQPAVGGRILSFDFWKKFADIPNVHAIKIAAFNRYQTLDVVRAVCYSGRRDEIALYTGNDDNIIADLLTPYQFTINGEQVQKDFRGGLLGHWAVWTHKAAALLQEIKKYKAGHGAAIAAWLSKNIAVTDMNAAVFDPAHQFHGCIPGIHEVLRRQGLLKGTWCLNPDEVLSPGQPDEITRVAQAYPELIDDDFVKTFLQNDKG</sequence>
<dbReference type="HOGENOM" id="CLU_794066_0_0_10"/>